<keyword evidence="3" id="KW-1185">Reference proteome</keyword>
<keyword evidence="1" id="KW-1133">Transmembrane helix</keyword>
<evidence type="ECO:0008006" key="4">
    <source>
        <dbReference type="Google" id="ProtNLM"/>
    </source>
</evidence>
<organism evidence="2 3">
    <name type="scientific">Bartonella apis</name>
    <dbReference type="NCBI Taxonomy" id="1686310"/>
    <lineage>
        <taxon>Bacteria</taxon>
        <taxon>Pseudomonadati</taxon>
        <taxon>Pseudomonadota</taxon>
        <taxon>Alphaproteobacteria</taxon>
        <taxon>Hyphomicrobiales</taxon>
        <taxon>Bartonellaceae</taxon>
        <taxon>Bartonella</taxon>
    </lineage>
</organism>
<evidence type="ECO:0000313" key="2">
    <source>
        <dbReference type="EMBL" id="OLY43921.1"/>
    </source>
</evidence>
<proteinExistence type="predicted"/>
<feature type="transmembrane region" description="Helical" evidence="1">
    <location>
        <begin position="33"/>
        <end position="56"/>
    </location>
</feature>
<feature type="transmembrane region" description="Helical" evidence="1">
    <location>
        <begin position="122"/>
        <end position="144"/>
    </location>
</feature>
<keyword evidence="1" id="KW-0472">Membrane</keyword>
<gene>
    <name evidence="2" type="ORF">PEB0149_013630</name>
</gene>
<dbReference type="Proteomes" id="UP000187344">
    <property type="component" value="Unassembled WGS sequence"/>
</dbReference>
<accession>A0A1R0FAA1</accession>
<name>A0A1R0FAA1_9HYPH</name>
<comment type="caution">
    <text evidence="2">The sequence shown here is derived from an EMBL/GenBank/DDBJ whole genome shotgun (WGS) entry which is preliminary data.</text>
</comment>
<keyword evidence="1" id="KW-0812">Transmembrane</keyword>
<evidence type="ECO:0000313" key="3">
    <source>
        <dbReference type="Proteomes" id="UP000187344"/>
    </source>
</evidence>
<protein>
    <recommendedName>
        <fullName evidence="4">MotA/TolQ/ExbB proton channel family protein</fullName>
    </recommendedName>
</protein>
<evidence type="ECO:0000256" key="1">
    <source>
        <dbReference type="SAM" id="Phobius"/>
    </source>
</evidence>
<dbReference type="OrthoDB" id="9794540at2"/>
<reference evidence="2 3" key="1">
    <citation type="submission" date="2016-12" db="EMBL/GenBank/DDBJ databases">
        <title>Comparative genomics of Bartonella apis.</title>
        <authorList>
            <person name="Engel P."/>
        </authorList>
    </citation>
    <scope>NUCLEOTIDE SEQUENCE [LARGE SCALE GENOMIC DNA]</scope>
    <source>
        <strain evidence="2 3">PEB0149</strain>
    </source>
</reference>
<sequence length="522" mass="56280">MRSTRSVLYLSLLLTVLSLFALFYTLVFHGDFVAHNIVFNSIIACFDVIVLLYALYANFFVGRGITQWEQFKRHFPRDEEPKLKGGMRLLRGRLHDLISFNEDERNSAVALVAKALDWRVDFLFYAAGAVISMGLLGTFFGLTFTMEGIRGSIDVLSSADEIQAKSLINSLAAPLGGMATAFSSSMFGLGSSICTGLVAHFMGRATEGWVYDIEKWSFVASGEEASKVAGETGTIDATTRAINRLAAVLSRHVEFSHEDTGKFLDISGNFVQGQAIQQETMDKMLTVISEQSENNKQSIETILNTVTANGEATRQIVEILQNSSVVLAGLGDIVKSNSAYIARSIEAQESNSQTIGQAIAGLNQMRIEFMGSLDTISNKLKGIQDNTGALEAISDELKGVHANTGALEAISDELKGVHANTSALEAISNDLKGVQANTGALEAISGNLKELQASAGSIQQSTNQLLGYSVNQAEALQNANQVMQVQQKAIMEGMRDLTEARVSIVSAIRAVQKVSDVPPTKG</sequence>
<dbReference type="EMBL" id="LXYT01000001">
    <property type="protein sequence ID" value="OLY43921.1"/>
    <property type="molecule type" value="Genomic_DNA"/>
</dbReference>
<dbReference type="RefSeq" id="WP_075869086.1">
    <property type="nucleotide sequence ID" value="NZ_CALYQA010000006.1"/>
</dbReference>
<dbReference type="AlphaFoldDB" id="A0A1R0FAA1"/>
<feature type="transmembrane region" description="Helical" evidence="1">
    <location>
        <begin position="7"/>
        <end position="27"/>
    </location>
</feature>